<dbReference type="InterPro" id="IPR023214">
    <property type="entry name" value="HAD_sf"/>
</dbReference>
<feature type="active site" description="4-aspartylphosphate intermediate" evidence="14">
    <location>
        <position position="688"/>
    </location>
</feature>
<dbReference type="InterPro" id="IPR032631">
    <property type="entry name" value="P-type_ATPase_N"/>
</dbReference>
<dbReference type="PROSITE" id="PS00154">
    <property type="entry name" value="ATPASE_E1_E2"/>
    <property type="match status" value="1"/>
</dbReference>
<protein>
    <recommendedName>
        <fullName evidence="17">Phospholipid-transporting ATPase</fullName>
        <ecNumber evidence="17">7.6.2.1</ecNumber>
    </recommendedName>
</protein>
<feature type="compositionally biased region" description="Low complexity" evidence="19">
    <location>
        <begin position="18"/>
        <end position="30"/>
    </location>
</feature>
<feature type="region of interest" description="Disordered" evidence="19">
    <location>
        <begin position="1551"/>
        <end position="1570"/>
    </location>
</feature>
<evidence type="ECO:0000256" key="19">
    <source>
        <dbReference type="SAM" id="MobiDB-lite"/>
    </source>
</evidence>
<feature type="transmembrane region" description="Helical" evidence="17">
    <location>
        <begin position="1314"/>
        <end position="1332"/>
    </location>
</feature>
<evidence type="ECO:0000256" key="7">
    <source>
        <dbReference type="ARBA" id="ARBA00022840"/>
    </source>
</evidence>
<feature type="transmembrane region" description="Helical" evidence="17">
    <location>
        <begin position="211"/>
        <end position="229"/>
    </location>
</feature>
<keyword evidence="5 16" id="KW-0479">Metal-binding</keyword>
<dbReference type="EMBL" id="AMKT01000040">
    <property type="protein sequence ID" value="OXG22511.1"/>
    <property type="molecule type" value="Genomic_DNA"/>
</dbReference>
<feature type="binding site" evidence="15">
    <location>
        <position position="822"/>
    </location>
    <ligand>
        <name>ATP</name>
        <dbReference type="ChEBI" id="CHEBI:30616"/>
    </ligand>
</feature>
<feature type="binding site" evidence="15">
    <location>
        <position position="886"/>
    </location>
    <ligand>
        <name>ATP</name>
        <dbReference type="ChEBI" id="CHEBI:30616"/>
    </ligand>
</feature>
<feature type="binding site" evidence="15">
    <location>
        <position position="1003"/>
    </location>
    <ligand>
        <name>ATP</name>
        <dbReference type="ChEBI" id="CHEBI:30616"/>
    </ligand>
</feature>
<dbReference type="GO" id="GO:0005886">
    <property type="term" value="C:plasma membrane"/>
    <property type="evidence" value="ECO:0007669"/>
    <property type="project" value="TreeGrafter"/>
</dbReference>
<feature type="transmembrane region" description="Helical" evidence="17">
    <location>
        <begin position="1273"/>
        <end position="1294"/>
    </location>
</feature>
<evidence type="ECO:0000256" key="6">
    <source>
        <dbReference type="ARBA" id="ARBA00022741"/>
    </source>
</evidence>
<dbReference type="PANTHER" id="PTHR24092:SF180">
    <property type="entry name" value="PHOSPHOLIPID-TRANSPORTING ATPASE DNF1-RELATED"/>
    <property type="match status" value="1"/>
</dbReference>
<feature type="region of interest" description="Disordered" evidence="19">
    <location>
        <begin position="1"/>
        <end position="48"/>
    </location>
</feature>
<dbReference type="Gene3D" id="3.40.1110.10">
    <property type="entry name" value="Calcium-transporting ATPase, cytoplasmic domain N"/>
    <property type="match status" value="1"/>
</dbReference>
<dbReference type="SUPFAM" id="SSF81665">
    <property type="entry name" value="Calcium ATPase, transmembrane domain M"/>
    <property type="match status" value="1"/>
</dbReference>
<feature type="compositionally biased region" description="Basic and acidic residues" evidence="19">
    <location>
        <begin position="1439"/>
        <end position="1450"/>
    </location>
</feature>
<dbReference type="Pfam" id="PF16209">
    <property type="entry name" value="PhoLip_ATPase_N"/>
    <property type="match status" value="1"/>
</dbReference>
<feature type="coiled-coil region" evidence="18">
    <location>
        <begin position="726"/>
        <end position="753"/>
    </location>
</feature>
<sequence length="1762" mass="195833">MTASTYQSHGHLGQPSNSTTRLSTRLSSRSSFEHQGTDDESLDVFDPMSIDPDLRLRTVKTAHSVLAESIRSEALAEKREKRRRLFRSMKRKASGIGKGTLKRKWPADDNGKSDSGEAANTDVTSTTGSLAPQPPPNTPPEHHSEKTKGKAKNGKAELPRRTVYVNIPLPSSLRNSQGEPVVRYVRNKVRTSKYSLITFVPKNLLEQFRRVANIYFLFLVILQLFSIFGAPNAQIGMLPLLAILGMTAIKDAFEDWRRAKLDNEVNNSATTKLGAWKNVNQPKDPRNFVEKIFGLGPNPNKTSKGVQKLRDREANQGNQMVLDSRRAEEQDPVEDLAVSDKGSYPLGPMSGADFSTVSAIDSTADSLALEGYRRSFSAGISTSSLPSMMSRKSVGVMDWSRSATGAAQWERTLWKKLEVGDFVLLRDNEQVPADVIVLSTSNADALCFVETKNLDGETNLKIRRSLKATSAITSEEDLEHAHFVVDSEPPHANLYSYNGVLKYTPTGQYGRQMEEKQEAITINELLLRGCTLRNTKWVIGMVIFTGSDTKIMLNGGETPSKRSKIEKETNFNVMMNFVVLLVLCLITAILHGWYRSLSGTSADWYESGAEASDNIYVDSVIIFFSCLLIFQNIVPISLYITVEIVKTIQAYFIFQDVEMYYEPYNTPCVPKTWNISDDLGQIEYIFSDKTGTLTQNIMEFKKCSIHGVSFGEGMTEAMMGAKKRNGQNISTAMEDQEEELQVLKEKMLELMTGVMDNRYLRQDKLTLIAPDLIQRLTTPSDPLRAPIIDFFRALAVCHSVLADTPDHSKPFELEYKAESPDEAALVAAARDIGFPFVSKNNHSLEIEVLGKPEKWVPLRMLEFSSSRKRMSVVARDPNGKIVLFCKGADSVIYNRLSANHDQELKEATLRDLETFANGGLRTLCIAYRNLSEEEFSDWSKKYDTASAATVDREGEIEKACDLVEHSLTILGATALEDKLQEGVPDAIAMLHRAGIKLWILTGDKLQTAIEIGYSCNLLTNDMEVMIISADSEDGARQQIEAGLNKIASVVGPPPTSLGGKIMTAGMNPAVKFAVVIDGESLRYTLQPSLKSLFLSLGTQCAAVICCRVSPSQKASTVRLVKEGCNAMTLAIGDGANDVAMIQEANIGVGLYGLEGSQAAMSADYAFGQFRFLTRLLLVHGRWSYVRVADMHANFFYKNVIFTVSMFWFFIFSSFDATYLFEYTLLLMYNLFFTSLPVGFLGAFDQDVNAAAAMVFPQLYKRGIAGLEYTRTRFWLYMFDGLYQSAVIFFIPYFAYGTGESWSNQGRDTNSLWDIGTTVACAGVLSANAYVSINIRYWTIMTWVVNVVSTLLIYIYIPIYSAVTALPYAGEVGVIYPTFSFWAVILIATVIAIGPRWLVRSFKQSYFPQDKDIIREAWVTGQLKRELGIKSRKQKRRQKQEKAEAAKREGNEQELVDVPGLEVATGKDLVRQFQKGYMEEDAFRGLLYEPAATYSPRKEAVGSPLMPEEGTSRRVRASPLASTNYCTSDVSSIRQIQARVPPPLTIRTSFGSAGQSSPLGQSIASSDQFQNPLRPTAFDPYSSPSSIHQVEAEISREVGRLKRTSMDIQRASLYGKEEESVRMSRGSLFSSKGLEALPQGGDPRGSISNLSKKQSISVLGGSVPASWKGSSPLSNVDELGRRNLSPLRGGFDMAADHSESFENRIESQSRSPFNDDSFYARERSLSAVQQTKETFDFTDDSLSRWGEEANMKDNEWEGAGYAI</sequence>
<evidence type="ECO:0000256" key="9">
    <source>
        <dbReference type="ARBA" id="ARBA00022967"/>
    </source>
</evidence>
<dbReference type="OrthoDB" id="377733at2759"/>
<keyword evidence="7 15" id="KW-0067">ATP-binding</keyword>
<comment type="cofactor">
    <cofactor evidence="16">
        <name>Mg(2+)</name>
        <dbReference type="ChEBI" id="CHEBI:18420"/>
    </cofactor>
</comment>
<dbReference type="SFLD" id="SFLDF00027">
    <property type="entry name" value="p-type_atpase"/>
    <property type="match status" value="1"/>
</dbReference>
<evidence type="ECO:0000256" key="17">
    <source>
        <dbReference type="RuleBase" id="RU362033"/>
    </source>
</evidence>
<dbReference type="InterPro" id="IPR044492">
    <property type="entry name" value="P_typ_ATPase_HD_dom"/>
</dbReference>
<feature type="binding site" evidence="16">
    <location>
        <position position="688"/>
    </location>
    <ligand>
        <name>Mg(2+)</name>
        <dbReference type="ChEBI" id="CHEBI:18420"/>
    </ligand>
</feature>
<evidence type="ECO:0000313" key="23">
    <source>
        <dbReference type="Proteomes" id="UP000199727"/>
    </source>
</evidence>
<dbReference type="Pfam" id="PF16212">
    <property type="entry name" value="PhoLip_ATPase_C"/>
    <property type="match status" value="1"/>
</dbReference>
<name>A0A854QEZ2_CRYNE</name>
<dbReference type="NCBIfam" id="TIGR01494">
    <property type="entry name" value="ATPase_P-type"/>
    <property type="match status" value="2"/>
</dbReference>
<feature type="binding site" evidence="15">
    <location>
        <position position="689"/>
    </location>
    <ligand>
        <name>ATP</name>
        <dbReference type="ChEBI" id="CHEBI:30616"/>
    </ligand>
</feature>
<dbReference type="Gene3D" id="3.40.50.1000">
    <property type="entry name" value="HAD superfamily/HAD-like"/>
    <property type="match status" value="1"/>
</dbReference>
<feature type="compositionally biased region" description="Basic residues" evidence="19">
    <location>
        <begin position="80"/>
        <end position="93"/>
    </location>
</feature>
<evidence type="ECO:0000256" key="18">
    <source>
        <dbReference type="SAM" id="Coils"/>
    </source>
</evidence>
<feature type="region of interest" description="Disordered" evidence="19">
    <location>
        <begin position="1429"/>
        <end position="1451"/>
    </location>
</feature>
<evidence type="ECO:0000256" key="3">
    <source>
        <dbReference type="ARBA" id="ARBA00022448"/>
    </source>
</evidence>
<dbReference type="Proteomes" id="UP000199727">
    <property type="component" value="Unassembled WGS sequence"/>
</dbReference>
<evidence type="ECO:0000256" key="4">
    <source>
        <dbReference type="ARBA" id="ARBA00022692"/>
    </source>
</evidence>
<organism evidence="22 23">
    <name type="scientific">Cryptococcus neoformans Tu259-1</name>
    <dbReference type="NCBI Taxonomy" id="1230072"/>
    <lineage>
        <taxon>Eukaryota</taxon>
        <taxon>Fungi</taxon>
        <taxon>Dikarya</taxon>
        <taxon>Basidiomycota</taxon>
        <taxon>Agaricomycotina</taxon>
        <taxon>Tremellomycetes</taxon>
        <taxon>Tremellales</taxon>
        <taxon>Cryptococcaceae</taxon>
        <taxon>Cryptococcus</taxon>
        <taxon>Cryptococcus neoformans species complex</taxon>
    </lineage>
</organism>
<dbReference type="InterPro" id="IPR018303">
    <property type="entry name" value="ATPase_P-typ_P_site"/>
</dbReference>
<feature type="binding site" evidence="16">
    <location>
        <position position="690"/>
    </location>
    <ligand>
        <name>Mg(2+)</name>
        <dbReference type="ChEBI" id="CHEBI:18420"/>
    </ligand>
</feature>
<dbReference type="PRINTS" id="PR00119">
    <property type="entry name" value="CATATPASE"/>
</dbReference>
<keyword evidence="4 17" id="KW-0812">Transmembrane</keyword>
<dbReference type="GO" id="GO:0140327">
    <property type="term" value="F:flippase activity"/>
    <property type="evidence" value="ECO:0007669"/>
    <property type="project" value="UniProtKB-ARBA"/>
</dbReference>
<comment type="subcellular location">
    <subcellularLocation>
        <location evidence="1">Endomembrane system</location>
        <topology evidence="1">Multi-pass membrane protein</topology>
    </subcellularLocation>
    <subcellularLocation>
        <location evidence="17">Membrane</location>
        <topology evidence="17">Multi-pass membrane protein</topology>
    </subcellularLocation>
</comment>
<dbReference type="SFLD" id="SFLDS00003">
    <property type="entry name" value="Haloacid_Dehalogenase"/>
    <property type="match status" value="1"/>
</dbReference>
<feature type="transmembrane region" description="Helical" evidence="17">
    <location>
        <begin position="1226"/>
        <end position="1243"/>
    </location>
</feature>
<dbReference type="InterPro" id="IPR036412">
    <property type="entry name" value="HAD-like_sf"/>
</dbReference>
<feature type="compositionally biased region" description="Basic and acidic residues" evidence="19">
    <location>
        <begin position="105"/>
        <end position="115"/>
    </location>
</feature>
<dbReference type="Gene3D" id="2.70.150.10">
    <property type="entry name" value="Calcium-transporting ATPase, cytoplasmic transduction domain A"/>
    <property type="match status" value="1"/>
</dbReference>
<feature type="compositionally biased region" description="Basic residues" evidence="19">
    <location>
        <begin position="1429"/>
        <end position="1438"/>
    </location>
</feature>
<evidence type="ECO:0000256" key="14">
    <source>
        <dbReference type="PIRSR" id="PIRSR606539-1"/>
    </source>
</evidence>
<feature type="binding site" evidence="15">
    <location>
        <position position="1136"/>
    </location>
    <ligand>
        <name>ATP</name>
        <dbReference type="ChEBI" id="CHEBI:30616"/>
    </ligand>
</feature>
<feature type="binding site" evidence="15">
    <location>
        <position position="688"/>
    </location>
    <ligand>
        <name>ATP</name>
        <dbReference type="ChEBI" id="CHEBI:30616"/>
    </ligand>
</feature>
<reference evidence="22 23" key="1">
    <citation type="submission" date="2017-06" db="EMBL/GenBank/DDBJ databases">
        <title>Global population genomics of the pathogenic fungus Cryptococcus neoformans var. grubii.</title>
        <authorList>
            <person name="Cuomo C."/>
            <person name="Litvintseva A."/>
            <person name="Chen Y."/>
            <person name="Young S."/>
            <person name="Zeng Q."/>
            <person name="Chapman S."/>
            <person name="Gujja S."/>
            <person name="Saif S."/>
            <person name="Birren B."/>
        </authorList>
    </citation>
    <scope>NUCLEOTIDE SEQUENCE [LARGE SCALE GENOMIC DNA]</scope>
    <source>
        <strain evidence="22 23">Tu259-1</strain>
    </source>
</reference>
<feature type="transmembrane region" description="Helical" evidence="17">
    <location>
        <begin position="614"/>
        <end position="640"/>
    </location>
</feature>
<dbReference type="SUPFAM" id="SSF81653">
    <property type="entry name" value="Calcium ATPase, transduction domain A"/>
    <property type="match status" value="1"/>
</dbReference>
<feature type="binding site" evidence="15">
    <location>
        <position position="863"/>
    </location>
    <ligand>
        <name>ATP</name>
        <dbReference type="ChEBI" id="CHEBI:30616"/>
    </ligand>
</feature>
<dbReference type="EC" id="7.6.2.1" evidence="17"/>
<dbReference type="FunFam" id="3.40.50.1000:FF:000001">
    <property type="entry name" value="Phospholipid-transporting ATPase IC"/>
    <property type="match status" value="1"/>
</dbReference>
<feature type="transmembrane region" description="Helical" evidence="17">
    <location>
        <begin position="1339"/>
        <end position="1358"/>
    </location>
</feature>
<dbReference type="GO" id="GO:0000287">
    <property type="term" value="F:magnesium ion binding"/>
    <property type="evidence" value="ECO:0007669"/>
    <property type="project" value="UniProtKB-UniRule"/>
</dbReference>
<feature type="region of interest" description="Disordered" evidence="19">
    <location>
        <begin position="77"/>
        <end position="157"/>
    </location>
</feature>
<feature type="compositionally biased region" description="Polar residues" evidence="19">
    <location>
        <begin position="121"/>
        <end position="130"/>
    </location>
</feature>
<evidence type="ECO:0000256" key="10">
    <source>
        <dbReference type="ARBA" id="ARBA00022989"/>
    </source>
</evidence>
<feature type="transmembrane region" description="Helical" evidence="17">
    <location>
        <begin position="235"/>
        <end position="253"/>
    </location>
</feature>
<gene>
    <name evidence="22" type="ORF">C361_03176</name>
</gene>
<feature type="binding site" evidence="16">
    <location>
        <position position="1137"/>
    </location>
    <ligand>
        <name>Mg(2+)</name>
        <dbReference type="ChEBI" id="CHEBI:18420"/>
    </ligand>
</feature>
<feature type="transmembrane region" description="Helical" evidence="17">
    <location>
        <begin position="1378"/>
        <end position="1398"/>
    </location>
</feature>
<comment type="catalytic activity">
    <reaction evidence="12 17">
        <text>ATP + H2O + phospholipidSide 1 = ADP + phosphate + phospholipidSide 2.</text>
        <dbReference type="EC" id="7.6.2.1"/>
    </reaction>
</comment>
<feature type="binding site" evidence="15">
    <location>
        <position position="1137"/>
    </location>
    <ligand>
        <name>ATP</name>
        <dbReference type="ChEBI" id="CHEBI:30616"/>
    </ligand>
</feature>
<accession>A0A854QEZ2</accession>
<keyword evidence="10 17" id="KW-1133">Transmembrane helix</keyword>
<evidence type="ECO:0000259" key="20">
    <source>
        <dbReference type="Pfam" id="PF16209"/>
    </source>
</evidence>
<dbReference type="SUPFAM" id="SSF56784">
    <property type="entry name" value="HAD-like"/>
    <property type="match status" value="1"/>
</dbReference>
<dbReference type="InterPro" id="IPR001757">
    <property type="entry name" value="P_typ_ATPase"/>
</dbReference>
<feature type="binding site" evidence="15">
    <location>
        <position position="1002"/>
    </location>
    <ligand>
        <name>ATP</name>
        <dbReference type="ChEBI" id="CHEBI:30616"/>
    </ligand>
</feature>
<feature type="binding site" evidence="15">
    <location>
        <position position="1001"/>
    </location>
    <ligand>
        <name>ATP</name>
        <dbReference type="ChEBI" id="CHEBI:30616"/>
    </ligand>
</feature>
<dbReference type="PANTHER" id="PTHR24092">
    <property type="entry name" value="PROBABLE PHOSPHOLIPID-TRANSPORTING ATPASE"/>
    <property type="match status" value="1"/>
</dbReference>
<dbReference type="InterPro" id="IPR006539">
    <property type="entry name" value="P-type_ATPase_IV"/>
</dbReference>
<dbReference type="GO" id="GO:0005524">
    <property type="term" value="F:ATP binding"/>
    <property type="evidence" value="ECO:0007669"/>
    <property type="project" value="UniProtKB-UniRule"/>
</dbReference>
<evidence type="ECO:0000256" key="8">
    <source>
        <dbReference type="ARBA" id="ARBA00022842"/>
    </source>
</evidence>
<dbReference type="InterPro" id="IPR032630">
    <property type="entry name" value="P_typ_ATPase_c"/>
</dbReference>
<feature type="binding site" evidence="15">
    <location>
        <position position="1113"/>
    </location>
    <ligand>
        <name>ATP</name>
        <dbReference type="ChEBI" id="CHEBI:30616"/>
    </ligand>
</feature>
<evidence type="ECO:0000313" key="22">
    <source>
        <dbReference type="EMBL" id="OXG22511.1"/>
    </source>
</evidence>
<comment type="similarity">
    <text evidence="2 17">Belongs to the cation transport ATPase (P-type) (TC 3.A.3) family. Type IV subfamily.</text>
</comment>
<evidence type="ECO:0000256" key="15">
    <source>
        <dbReference type="PIRSR" id="PIRSR606539-2"/>
    </source>
</evidence>
<dbReference type="SUPFAM" id="SSF81660">
    <property type="entry name" value="Metal cation-transporting ATPase, ATP-binding domain N"/>
    <property type="match status" value="1"/>
</dbReference>
<keyword evidence="18" id="KW-0175">Coiled coil</keyword>
<evidence type="ECO:0000256" key="2">
    <source>
        <dbReference type="ARBA" id="ARBA00008109"/>
    </source>
</evidence>
<dbReference type="FunFam" id="3.40.50.1000:FF:000023">
    <property type="entry name" value="Phospholipid-transporting ATPase"/>
    <property type="match status" value="1"/>
</dbReference>
<keyword evidence="8 16" id="KW-0460">Magnesium</keyword>
<keyword evidence="11 17" id="KW-0472">Membrane</keyword>
<evidence type="ECO:0000256" key="16">
    <source>
        <dbReference type="PIRSR" id="PIRSR606539-3"/>
    </source>
</evidence>
<dbReference type="FunFam" id="2.70.150.10:FF:000152">
    <property type="entry name" value="P-type phospholipid transporter"/>
    <property type="match status" value="1"/>
</dbReference>
<evidence type="ECO:0000259" key="21">
    <source>
        <dbReference type="Pfam" id="PF16212"/>
    </source>
</evidence>
<dbReference type="InterPro" id="IPR023299">
    <property type="entry name" value="ATPase_P-typ_cyto_dom_N"/>
</dbReference>
<feature type="region of interest" description="Disordered" evidence="19">
    <location>
        <begin position="1498"/>
        <end position="1519"/>
    </location>
</feature>
<evidence type="ECO:0000256" key="13">
    <source>
        <dbReference type="ARBA" id="ARBA00049128"/>
    </source>
</evidence>
<dbReference type="GO" id="GO:0005783">
    <property type="term" value="C:endoplasmic reticulum"/>
    <property type="evidence" value="ECO:0007669"/>
    <property type="project" value="UniProtKB-ARBA"/>
</dbReference>
<comment type="caution">
    <text evidence="22">The sequence shown here is derived from an EMBL/GenBank/DDBJ whole genome shotgun (WGS) entry which is preliminary data.</text>
</comment>
<keyword evidence="3" id="KW-0813">Transport</keyword>
<dbReference type="GO" id="GO:0045332">
    <property type="term" value="P:phospholipid translocation"/>
    <property type="evidence" value="ECO:0007669"/>
    <property type="project" value="TreeGrafter"/>
</dbReference>
<feature type="domain" description="P-type ATPase C-terminal" evidence="21">
    <location>
        <begin position="1159"/>
        <end position="1408"/>
    </location>
</feature>
<proteinExistence type="inferred from homology"/>
<dbReference type="NCBIfam" id="TIGR01652">
    <property type="entry name" value="ATPase-Plipid"/>
    <property type="match status" value="1"/>
</dbReference>
<dbReference type="InterPro" id="IPR023298">
    <property type="entry name" value="ATPase_P-typ_TM_dom_sf"/>
</dbReference>
<feature type="binding site" evidence="16">
    <location>
        <position position="1133"/>
    </location>
    <ligand>
        <name>Mg(2+)</name>
        <dbReference type="ChEBI" id="CHEBI:18420"/>
    </ligand>
</feature>
<keyword evidence="6 15" id="KW-0547">Nucleotide-binding</keyword>
<feature type="compositionally biased region" description="Basic and acidic residues" evidence="19">
    <location>
        <begin position="140"/>
        <end position="157"/>
    </location>
</feature>
<feature type="binding site" evidence="15">
    <location>
        <position position="690"/>
    </location>
    <ligand>
        <name>ATP</name>
        <dbReference type="ChEBI" id="CHEBI:30616"/>
    </ligand>
</feature>
<dbReference type="SFLD" id="SFLDG00002">
    <property type="entry name" value="C1.7:_P-type_atpase_like"/>
    <property type="match status" value="1"/>
</dbReference>
<dbReference type="FunFam" id="3.40.1110.10:FF:000086">
    <property type="entry name" value="Phospholipid-transporting ATPase"/>
    <property type="match status" value="1"/>
</dbReference>
<feature type="binding site" evidence="15">
    <location>
        <position position="921"/>
    </location>
    <ligand>
        <name>ATP</name>
        <dbReference type="ChEBI" id="CHEBI:30616"/>
    </ligand>
</feature>
<keyword evidence="9 17" id="KW-1278">Translocase</keyword>
<comment type="catalytic activity">
    <reaction evidence="13">
        <text>a 1,2-diacyl-sn-glycero-3-phosphoethanolamine(out) + ATP + H2O = a 1,2-diacyl-sn-glycero-3-phosphoethanolamine(in) + ADP + phosphate + H(+)</text>
        <dbReference type="Rhea" id="RHEA:66132"/>
        <dbReference type="ChEBI" id="CHEBI:15377"/>
        <dbReference type="ChEBI" id="CHEBI:15378"/>
        <dbReference type="ChEBI" id="CHEBI:30616"/>
        <dbReference type="ChEBI" id="CHEBI:43474"/>
        <dbReference type="ChEBI" id="CHEBI:64612"/>
        <dbReference type="ChEBI" id="CHEBI:456216"/>
    </reaction>
    <physiologicalReaction direction="left-to-right" evidence="13">
        <dbReference type="Rhea" id="RHEA:66133"/>
    </physiologicalReaction>
</comment>
<feature type="binding site" evidence="15">
    <location>
        <position position="1107"/>
    </location>
    <ligand>
        <name>ATP</name>
        <dbReference type="ChEBI" id="CHEBI:30616"/>
    </ligand>
</feature>
<dbReference type="InterPro" id="IPR008250">
    <property type="entry name" value="ATPase_P-typ_transduc_dom_A_sf"/>
</dbReference>
<dbReference type="GO" id="GO:0016887">
    <property type="term" value="F:ATP hydrolysis activity"/>
    <property type="evidence" value="ECO:0007669"/>
    <property type="project" value="InterPro"/>
</dbReference>
<evidence type="ECO:0000256" key="5">
    <source>
        <dbReference type="ARBA" id="ARBA00022723"/>
    </source>
</evidence>
<evidence type="ECO:0000256" key="12">
    <source>
        <dbReference type="ARBA" id="ARBA00034036"/>
    </source>
</evidence>
<feature type="domain" description="P-type ATPase N-terminal" evidence="20">
    <location>
        <begin position="181"/>
        <end position="227"/>
    </location>
</feature>
<dbReference type="Pfam" id="PF13246">
    <property type="entry name" value="Cation_ATPase"/>
    <property type="match status" value="1"/>
</dbReference>
<feature type="transmembrane region" description="Helical" evidence="17">
    <location>
        <begin position="571"/>
        <end position="594"/>
    </location>
</feature>
<evidence type="ECO:0000256" key="1">
    <source>
        <dbReference type="ARBA" id="ARBA00004127"/>
    </source>
</evidence>
<dbReference type="CDD" id="cd02073">
    <property type="entry name" value="P-type_ATPase_APLT_Dnf-like"/>
    <property type="match status" value="1"/>
</dbReference>
<evidence type="ECO:0000256" key="11">
    <source>
        <dbReference type="ARBA" id="ARBA00023136"/>
    </source>
</evidence>
<feature type="transmembrane region" description="Helical" evidence="17">
    <location>
        <begin position="1194"/>
        <end position="1214"/>
    </location>
</feature>